<reference evidence="1 2" key="1">
    <citation type="submission" date="2019-11" db="EMBL/GenBank/DDBJ databases">
        <title>Characterization of Elizabethkingia argenteiflava sp. nov., isolated from inner surface of Soybean Pods.</title>
        <authorList>
            <person name="Mo S."/>
        </authorList>
    </citation>
    <scope>NUCLEOTIDE SEQUENCE [LARGE SCALE GENOMIC DNA]</scope>
    <source>
        <strain evidence="1 2">YB22</strain>
    </source>
</reference>
<evidence type="ECO:0000313" key="1">
    <source>
        <dbReference type="EMBL" id="NAW50569.1"/>
    </source>
</evidence>
<keyword evidence="2" id="KW-1185">Reference proteome</keyword>
<protein>
    <submittedName>
        <fullName evidence="1">Uncharacterized protein</fullName>
    </submittedName>
</protein>
<dbReference type="Proteomes" id="UP000553459">
    <property type="component" value="Unassembled WGS sequence"/>
</dbReference>
<accession>A0A845PQJ5</accession>
<sequence>MKPIYKANNEEQVNLRLLAFEEKWAKKYTLTSKSSLDNWLKLSSFFE</sequence>
<dbReference type="AlphaFoldDB" id="A0A845PQJ5"/>
<comment type="caution">
    <text evidence="1">The sequence shown here is derived from an EMBL/GenBank/DDBJ whole genome shotgun (WGS) entry which is preliminary data.</text>
</comment>
<dbReference type="EMBL" id="JAAABJ010000353">
    <property type="protein sequence ID" value="NAW50569.1"/>
    <property type="molecule type" value="Genomic_DNA"/>
</dbReference>
<gene>
    <name evidence="1" type="ORF">GNY06_03930</name>
</gene>
<evidence type="ECO:0000313" key="2">
    <source>
        <dbReference type="Proteomes" id="UP000553459"/>
    </source>
</evidence>
<proteinExistence type="predicted"/>
<organism evidence="1 2">
    <name type="scientific">Elizabethkingia argenteiflava</name>
    <dbReference type="NCBI Taxonomy" id="2681556"/>
    <lineage>
        <taxon>Bacteria</taxon>
        <taxon>Pseudomonadati</taxon>
        <taxon>Bacteroidota</taxon>
        <taxon>Flavobacteriia</taxon>
        <taxon>Flavobacteriales</taxon>
        <taxon>Weeksellaceae</taxon>
        <taxon>Elizabethkingia</taxon>
    </lineage>
</organism>
<name>A0A845PQJ5_9FLAO</name>